<dbReference type="EMBL" id="BPLQ01010207">
    <property type="protein sequence ID" value="GIY49179.1"/>
    <property type="molecule type" value="Genomic_DNA"/>
</dbReference>
<gene>
    <name evidence="1" type="ORF">CDAR_437161</name>
</gene>
<organism evidence="1 2">
    <name type="scientific">Caerostris darwini</name>
    <dbReference type="NCBI Taxonomy" id="1538125"/>
    <lineage>
        <taxon>Eukaryota</taxon>
        <taxon>Metazoa</taxon>
        <taxon>Ecdysozoa</taxon>
        <taxon>Arthropoda</taxon>
        <taxon>Chelicerata</taxon>
        <taxon>Arachnida</taxon>
        <taxon>Araneae</taxon>
        <taxon>Araneomorphae</taxon>
        <taxon>Entelegynae</taxon>
        <taxon>Araneoidea</taxon>
        <taxon>Araneidae</taxon>
        <taxon>Caerostris</taxon>
    </lineage>
</organism>
<name>A0AAV4TVI0_9ARAC</name>
<reference evidence="1 2" key="1">
    <citation type="submission" date="2021-06" db="EMBL/GenBank/DDBJ databases">
        <title>Caerostris darwini draft genome.</title>
        <authorList>
            <person name="Kono N."/>
            <person name="Arakawa K."/>
        </authorList>
    </citation>
    <scope>NUCLEOTIDE SEQUENCE [LARGE SCALE GENOMIC DNA]</scope>
</reference>
<accession>A0AAV4TVI0</accession>
<evidence type="ECO:0000313" key="1">
    <source>
        <dbReference type="EMBL" id="GIY49179.1"/>
    </source>
</evidence>
<protein>
    <submittedName>
        <fullName evidence="1">Uncharacterized protein</fullName>
    </submittedName>
</protein>
<proteinExistence type="predicted"/>
<dbReference type="AlphaFoldDB" id="A0AAV4TVI0"/>
<keyword evidence="2" id="KW-1185">Reference proteome</keyword>
<evidence type="ECO:0000313" key="2">
    <source>
        <dbReference type="Proteomes" id="UP001054837"/>
    </source>
</evidence>
<comment type="caution">
    <text evidence="1">The sequence shown here is derived from an EMBL/GenBank/DDBJ whole genome shotgun (WGS) entry which is preliminary data.</text>
</comment>
<dbReference type="Proteomes" id="UP001054837">
    <property type="component" value="Unassembled WGS sequence"/>
</dbReference>
<sequence length="98" mass="11108">MYCDFKNSKLNFSTPCNLPCPLASREKEVVVLLNSTPSNVESPLHSNNFQKQSNPIINQNIKPAVTTFSRNRFFKTKGMSTFYPRFGAVKAVESSMRE</sequence>